<feature type="transmembrane region" description="Helical" evidence="1">
    <location>
        <begin position="89"/>
        <end position="110"/>
    </location>
</feature>
<sequence>MIMNTTLVFYLGLHLLGDFYFQSDTMAEKKRTAFSMVIVHGLIYALPFLLVFAFGNIVAFFVLVVSHVLLDALKFVVERTLGSNGVAFVFDQLLHLLCLLFVVAVFPASIAFVDTYAMQVRAFVLLLAAVKPVSVLFLQVLGYLKPGNLPSGKSGAGKIIGYLERLLLASLFLMGQLGAIGWVIAAKAFARSRQISESPEFCEYFLVGTLFSLLSVVALYGLLFH</sequence>
<organism evidence="2 3">
    <name type="scientific">Sphaerochaeta pleomorpha (strain ATCC BAA-1885 / DSM 22778 / Grapes)</name>
    <dbReference type="NCBI Taxonomy" id="158190"/>
    <lineage>
        <taxon>Bacteria</taxon>
        <taxon>Pseudomonadati</taxon>
        <taxon>Spirochaetota</taxon>
        <taxon>Spirochaetia</taxon>
        <taxon>Spirochaetales</taxon>
        <taxon>Sphaerochaetaceae</taxon>
        <taxon>Sphaerochaeta</taxon>
    </lineage>
</organism>
<dbReference type="RefSeq" id="WP_014269568.1">
    <property type="nucleotide sequence ID" value="NC_016633.1"/>
</dbReference>
<keyword evidence="1" id="KW-1133">Transmembrane helix</keyword>
<evidence type="ECO:0000256" key="1">
    <source>
        <dbReference type="SAM" id="Phobius"/>
    </source>
</evidence>
<proteinExistence type="predicted"/>
<keyword evidence="1" id="KW-0812">Transmembrane</keyword>
<dbReference type="AlphaFoldDB" id="G8QQT8"/>
<keyword evidence="3" id="KW-1185">Reference proteome</keyword>
<dbReference type="STRING" id="158190.SpiGrapes_0893"/>
<dbReference type="HOGENOM" id="CLU_072282_0_0_12"/>
<keyword evidence="1" id="KW-0472">Membrane</keyword>
<dbReference type="OrthoDB" id="369136at2"/>
<dbReference type="eggNOG" id="COG5061">
    <property type="taxonomic scope" value="Bacteria"/>
</dbReference>
<protein>
    <recommendedName>
        <fullName evidence="4">DUF3307 domain-containing protein</fullName>
    </recommendedName>
</protein>
<evidence type="ECO:0008006" key="4">
    <source>
        <dbReference type="Google" id="ProtNLM"/>
    </source>
</evidence>
<dbReference type="Proteomes" id="UP000005632">
    <property type="component" value="Chromosome"/>
</dbReference>
<dbReference type="Pfam" id="PF11750">
    <property type="entry name" value="DUF3307"/>
    <property type="match status" value="1"/>
</dbReference>
<name>G8QQT8_SPHPG</name>
<dbReference type="EMBL" id="CP003155">
    <property type="protein sequence ID" value="AEV28719.1"/>
    <property type="molecule type" value="Genomic_DNA"/>
</dbReference>
<gene>
    <name evidence="2" type="ordered locus">SpiGrapes_0893</name>
</gene>
<evidence type="ECO:0000313" key="2">
    <source>
        <dbReference type="EMBL" id="AEV28719.1"/>
    </source>
</evidence>
<feature type="transmembrane region" description="Helical" evidence="1">
    <location>
        <begin position="165"/>
        <end position="184"/>
    </location>
</feature>
<accession>G8QQT8</accession>
<feature type="transmembrane region" description="Helical" evidence="1">
    <location>
        <begin position="122"/>
        <end position="144"/>
    </location>
</feature>
<feature type="transmembrane region" description="Helical" evidence="1">
    <location>
        <begin position="204"/>
        <end position="224"/>
    </location>
</feature>
<dbReference type="KEGG" id="sgp:SpiGrapes_0893"/>
<evidence type="ECO:0000313" key="3">
    <source>
        <dbReference type="Proteomes" id="UP000005632"/>
    </source>
</evidence>
<dbReference type="InterPro" id="IPR021737">
    <property type="entry name" value="Phage_phiKZ_Orf197"/>
</dbReference>
<reference evidence="2 3" key="1">
    <citation type="submission" date="2011-11" db="EMBL/GenBank/DDBJ databases">
        <title>Complete sequence of Spirochaeta sp. grapes.</title>
        <authorList>
            <consortium name="US DOE Joint Genome Institute"/>
            <person name="Lucas S."/>
            <person name="Han J."/>
            <person name="Lapidus A."/>
            <person name="Cheng J.-F."/>
            <person name="Goodwin L."/>
            <person name="Pitluck S."/>
            <person name="Peters L."/>
            <person name="Ovchinnikova G."/>
            <person name="Munk A.C."/>
            <person name="Detter J.C."/>
            <person name="Han C."/>
            <person name="Tapia R."/>
            <person name="Land M."/>
            <person name="Hauser L."/>
            <person name="Kyrpides N."/>
            <person name="Ivanova N."/>
            <person name="Pagani I."/>
            <person name="Ritalahtilisa K."/>
            <person name="Loeffler F."/>
            <person name="Woyke T."/>
        </authorList>
    </citation>
    <scope>NUCLEOTIDE SEQUENCE [LARGE SCALE GENOMIC DNA]</scope>
    <source>
        <strain evidence="3">ATCC BAA-1885 / DSM 22778 / Grapes</strain>
    </source>
</reference>